<evidence type="ECO:0000256" key="1">
    <source>
        <dbReference type="ARBA" id="ARBA00023015"/>
    </source>
</evidence>
<dbReference type="InterPro" id="IPR020449">
    <property type="entry name" value="Tscrpt_reg_AraC-type_HTH"/>
</dbReference>
<dbReference type="Pfam" id="PF12833">
    <property type="entry name" value="HTH_18"/>
    <property type="match status" value="1"/>
</dbReference>
<dbReference type="PANTHER" id="PTHR43280:SF28">
    <property type="entry name" value="HTH-TYPE TRANSCRIPTIONAL ACTIVATOR RHAS"/>
    <property type="match status" value="1"/>
</dbReference>
<evidence type="ECO:0000256" key="3">
    <source>
        <dbReference type="ARBA" id="ARBA00023163"/>
    </source>
</evidence>
<keyword evidence="1" id="KW-0805">Transcription regulation</keyword>
<gene>
    <name evidence="5" type="ORF">CRIB_268</name>
</gene>
<reference evidence="5 6" key="1">
    <citation type="submission" date="2014-04" db="EMBL/GenBank/DDBJ databases">
        <authorList>
            <person name="Hornung B.V."/>
        </authorList>
    </citation>
    <scope>NUCLEOTIDE SEQUENCE [LARGE SCALE GENOMIC DNA]</scope>
    <source>
        <strain evidence="5 6">CRIB</strain>
    </source>
</reference>
<dbReference type="Gene3D" id="1.10.10.60">
    <property type="entry name" value="Homeodomain-like"/>
    <property type="match status" value="2"/>
</dbReference>
<evidence type="ECO:0000256" key="2">
    <source>
        <dbReference type="ARBA" id="ARBA00023125"/>
    </source>
</evidence>
<dbReference type="SUPFAM" id="SSF46689">
    <property type="entry name" value="Homeodomain-like"/>
    <property type="match status" value="2"/>
</dbReference>
<dbReference type="InterPro" id="IPR018062">
    <property type="entry name" value="HTH_AraC-typ_CS"/>
</dbReference>
<evidence type="ECO:0000259" key="4">
    <source>
        <dbReference type="PROSITE" id="PS01124"/>
    </source>
</evidence>
<keyword evidence="2" id="KW-0238">DNA-binding</keyword>
<evidence type="ECO:0000313" key="6">
    <source>
        <dbReference type="Proteomes" id="UP000245622"/>
    </source>
</evidence>
<dbReference type="GO" id="GO:0003700">
    <property type="term" value="F:DNA-binding transcription factor activity"/>
    <property type="evidence" value="ECO:0007669"/>
    <property type="project" value="InterPro"/>
</dbReference>
<accession>A0A1V1HYJ7</accession>
<dbReference type="PRINTS" id="PR00032">
    <property type="entry name" value="HTHARAC"/>
</dbReference>
<keyword evidence="3" id="KW-0804">Transcription</keyword>
<dbReference type="EMBL" id="LN555523">
    <property type="protein sequence ID" value="CED93025.1"/>
    <property type="molecule type" value="Genomic_DNA"/>
</dbReference>
<name>A0A1V1HYJ7_9FIRM</name>
<dbReference type="PROSITE" id="PS01124">
    <property type="entry name" value="HTH_ARAC_FAMILY_2"/>
    <property type="match status" value="1"/>
</dbReference>
<dbReference type="Proteomes" id="UP000245622">
    <property type="component" value="Chromosome 1"/>
</dbReference>
<dbReference type="PANTHER" id="PTHR43280">
    <property type="entry name" value="ARAC-FAMILY TRANSCRIPTIONAL REGULATOR"/>
    <property type="match status" value="1"/>
</dbReference>
<dbReference type="InterPro" id="IPR009057">
    <property type="entry name" value="Homeodomain-like_sf"/>
</dbReference>
<proteinExistence type="predicted"/>
<sequence length="242" mass="28284">MNFIISVLKDFYECCNIPVKAISSEFDDIYKIGYNDYFEEIFPLEQIKDLINHSSSHLNINLGKNINIYYKVVSISKFNKNKGFFVLGPISNKPVGSTSHNIPYRSLECSNYMSKLILNIADDKFDKNMNNKLFNPYIRKAIEYVHENYSQDITIDSLCNYLDINKSYFCSLFKKYTGNTFSYFLNHLRIEKSKKLLIDTNLNLLDIAITVGFNNQNYYSMVFKKYTNMSPSKYRASISLEE</sequence>
<dbReference type="InterPro" id="IPR018060">
    <property type="entry name" value="HTH_AraC"/>
</dbReference>
<organism evidence="5 6">
    <name type="scientific">Romboutsia ilealis</name>
    <dbReference type="NCBI Taxonomy" id="1115758"/>
    <lineage>
        <taxon>Bacteria</taxon>
        <taxon>Bacillati</taxon>
        <taxon>Bacillota</taxon>
        <taxon>Clostridia</taxon>
        <taxon>Peptostreptococcales</taxon>
        <taxon>Peptostreptococcaceae</taxon>
        <taxon>Romboutsia</taxon>
    </lineage>
</organism>
<protein>
    <submittedName>
        <fullName evidence="5">Transcriptional regulator, AraC</fullName>
    </submittedName>
</protein>
<evidence type="ECO:0000313" key="5">
    <source>
        <dbReference type="EMBL" id="CED93025.1"/>
    </source>
</evidence>
<dbReference type="AlphaFoldDB" id="A0A1V1HYJ7"/>
<keyword evidence="6" id="KW-1185">Reference proteome</keyword>
<dbReference type="SMART" id="SM00342">
    <property type="entry name" value="HTH_ARAC"/>
    <property type="match status" value="1"/>
</dbReference>
<dbReference type="GeneID" id="82204444"/>
<dbReference type="PROSITE" id="PS00041">
    <property type="entry name" value="HTH_ARAC_FAMILY_1"/>
    <property type="match status" value="1"/>
</dbReference>
<dbReference type="KEGG" id="ril:CRIB_268"/>
<feature type="domain" description="HTH araC/xylS-type" evidence="4">
    <location>
        <begin position="139"/>
        <end position="237"/>
    </location>
</feature>
<dbReference type="RefSeq" id="WP_180702776.1">
    <property type="nucleotide sequence ID" value="NZ_CAOJQT010000015.1"/>
</dbReference>
<dbReference type="GO" id="GO:0043565">
    <property type="term" value="F:sequence-specific DNA binding"/>
    <property type="evidence" value="ECO:0007669"/>
    <property type="project" value="InterPro"/>
</dbReference>